<gene>
    <name evidence="1" type="ORF">IAD06_01605</name>
</gene>
<proteinExistence type="predicted"/>
<name>A0A9D1KCM2_9BACT</name>
<dbReference type="AlphaFoldDB" id="A0A9D1KCM2"/>
<evidence type="ECO:0000313" key="2">
    <source>
        <dbReference type="Proteomes" id="UP000886722"/>
    </source>
</evidence>
<organism evidence="1 2">
    <name type="scientific">Candidatus Caccoplasma intestinavium</name>
    <dbReference type="NCBI Taxonomy" id="2840716"/>
    <lineage>
        <taxon>Bacteria</taxon>
        <taxon>Pseudomonadati</taxon>
        <taxon>Bacteroidota</taxon>
        <taxon>Bacteroidia</taxon>
        <taxon>Bacteroidales</taxon>
        <taxon>Bacteroidaceae</taxon>
        <taxon>Bacteroidaceae incertae sedis</taxon>
        <taxon>Candidatus Caccoplasma</taxon>
    </lineage>
</organism>
<sequence>MLIFLCYVGVSILLCLVRCNRDEYNYFDRMMLAGWNTSDTIVDLSRLTPFQWDTMYYYENGCSEEVMASFGVIADADMQDVIIFKDKEGRTVYWDKWVYSWDYAHDRGFRIVVPRFPDSYLRVSSDDALFIVRLKTKRTIMLEHLPRGKVRQN</sequence>
<comment type="caution">
    <text evidence="1">The sequence shown here is derived from an EMBL/GenBank/DDBJ whole genome shotgun (WGS) entry which is preliminary data.</text>
</comment>
<dbReference type="Proteomes" id="UP000886722">
    <property type="component" value="Unassembled WGS sequence"/>
</dbReference>
<dbReference type="EMBL" id="DVKT01000007">
    <property type="protein sequence ID" value="HIT38724.1"/>
    <property type="molecule type" value="Genomic_DNA"/>
</dbReference>
<evidence type="ECO:0000313" key="1">
    <source>
        <dbReference type="EMBL" id="HIT38724.1"/>
    </source>
</evidence>
<protein>
    <submittedName>
        <fullName evidence="1">Uncharacterized protein</fullName>
    </submittedName>
</protein>
<reference evidence="1" key="2">
    <citation type="journal article" date="2021" name="PeerJ">
        <title>Extensive microbial diversity within the chicken gut microbiome revealed by metagenomics and culture.</title>
        <authorList>
            <person name="Gilroy R."/>
            <person name="Ravi A."/>
            <person name="Getino M."/>
            <person name="Pursley I."/>
            <person name="Horton D.L."/>
            <person name="Alikhan N.F."/>
            <person name="Baker D."/>
            <person name="Gharbi K."/>
            <person name="Hall N."/>
            <person name="Watson M."/>
            <person name="Adriaenssens E.M."/>
            <person name="Foster-Nyarko E."/>
            <person name="Jarju S."/>
            <person name="Secka A."/>
            <person name="Antonio M."/>
            <person name="Oren A."/>
            <person name="Chaudhuri R.R."/>
            <person name="La Ragione R."/>
            <person name="Hildebrand F."/>
            <person name="Pallen M.J."/>
        </authorList>
    </citation>
    <scope>NUCLEOTIDE SEQUENCE</scope>
    <source>
        <strain evidence="1">21143</strain>
    </source>
</reference>
<reference evidence="1" key="1">
    <citation type="submission" date="2020-10" db="EMBL/GenBank/DDBJ databases">
        <authorList>
            <person name="Gilroy R."/>
        </authorList>
    </citation>
    <scope>NUCLEOTIDE SEQUENCE</scope>
    <source>
        <strain evidence="1">21143</strain>
    </source>
</reference>
<accession>A0A9D1KCM2</accession>